<dbReference type="Gramene" id="TraesWEE_scaffold_095733_01G000300.1">
    <property type="protein sequence ID" value="TraesWEE_scaffold_095733_01G000300.1"/>
    <property type="gene ID" value="TraesWEE_scaffold_095733_01G000300"/>
</dbReference>
<feature type="transmembrane region" description="Helical" evidence="2">
    <location>
        <begin position="20"/>
        <end position="39"/>
    </location>
</feature>
<feature type="transmembrane region" description="Helical" evidence="2">
    <location>
        <begin position="150"/>
        <end position="170"/>
    </location>
</feature>
<evidence type="ECO:0000313" key="3">
    <source>
        <dbReference type="EnsemblPlants" id="TraesCS7D02G036400.1"/>
    </source>
</evidence>
<dbReference type="Gramene" id="TraesCAD_scaffold_069635_01G000200.1">
    <property type="protein sequence ID" value="TraesCAD_scaffold_069635_01G000200.1"/>
    <property type="gene ID" value="TraesCAD_scaffold_069635_01G000200"/>
</dbReference>
<feature type="transmembrane region" description="Helical" evidence="2">
    <location>
        <begin position="83"/>
        <end position="101"/>
    </location>
</feature>
<dbReference type="OMA" id="LFMYRIA"/>
<keyword evidence="4" id="KW-1185">Reference proteome</keyword>
<feature type="region of interest" description="Disordered" evidence="1">
    <location>
        <begin position="250"/>
        <end position="307"/>
    </location>
</feature>
<dbReference type="OrthoDB" id="10416409at2759"/>
<dbReference type="Gramene" id="TraesCS7D02G036400.1">
    <property type="protein sequence ID" value="TraesCS7D02G036400.1"/>
    <property type="gene ID" value="TraesCS7D02G036400"/>
</dbReference>
<feature type="compositionally biased region" description="Acidic residues" evidence="1">
    <location>
        <begin position="435"/>
        <end position="454"/>
    </location>
</feature>
<evidence type="ECO:0000256" key="2">
    <source>
        <dbReference type="SAM" id="Phobius"/>
    </source>
</evidence>
<dbReference type="Gramene" id="TraesCS7D03G0082400.1">
    <property type="protein sequence ID" value="TraesCS7D03G0082400.1.CDS"/>
    <property type="gene ID" value="TraesCS7D03G0082400"/>
</dbReference>
<keyword evidence="2" id="KW-1133">Transmembrane helix</keyword>
<keyword evidence="2" id="KW-0812">Transmembrane</keyword>
<dbReference type="STRING" id="4565.A0A3B6TIM4"/>
<evidence type="ECO:0008006" key="5">
    <source>
        <dbReference type="Google" id="ProtNLM"/>
    </source>
</evidence>
<protein>
    <recommendedName>
        <fullName evidence="5">DUF4220 domain-containing protein</fullName>
    </recommendedName>
</protein>
<dbReference type="PANTHER" id="PTHR33115:SF80">
    <property type="entry name" value="DUF4220 DOMAIN-CONTAINING PROTEIN"/>
    <property type="match status" value="1"/>
</dbReference>
<feature type="transmembrane region" description="Helical" evidence="2">
    <location>
        <begin position="107"/>
        <end position="129"/>
    </location>
</feature>
<feature type="region of interest" description="Disordered" evidence="1">
    <location>
        <begin position="393"/>
        <end position="462"/>
    </location>
</feature>
<feature type="compositionally biased region" description="Polar residues" evidence="1">
    <location>
        <begin position="401"/>
        <end position="417"/>
    </location>
</feature>
<name>A0A3B6TIM4_WHEAT</name>
<dbReference type="Proteomes" id="UP000019116">
    <property type="component" value="Chromosome 7D"/>
</dbReference>
<dbReference type="EnsemblPlants" id="TraesCS7D02G036400.1">
    <property type="protein sequence ID" value="TraesCS7D02G036400.1"/>
    <property type="gene ID" value="TraesCS7D02G036400"/>
</dbReference>
<reference evidence="3" key="2">
    <citation type="submission" date="2018-10" db="UniProtKB">
        <authorList>
            <consortium name="EnsemblPlants"/>
        </authorList>
    </citation>
    <scope>IDENTIFICATION</scope>
</reference>
<evidence type="ECO:0000313" key="4">
    <source>
        <dbReference type="Proteomes" id="UP000019116"/>
    </source>
</evidence>
<sequence>MWATVVLLGGFVSMIDKVDFGRLTLITLIELLWINASFLERIRSSADLLSSLKAAKNLLTRSWQLGDNARNHHQEPRGIKRDALALLVAARWALALVHSVVLSFCIASVMCLLLFGLLITTLISILGLIRDDHYGDTGEGRVNMDPAHNILYVLCLAQGALFMYRIALFLSRERIVKKVSRAYGFQDDGHAVSCYLDEIRKGYSKKISSARERNLITYAIELMESKSPRSCLSGALILDRLLTRKHPDEIKAPDLPKQHEPSDLSEMAGAPLVEKDMKNKKQRKKKREEIREKRGEWRKKRQQNQQTEEEIIVVQRRMIRRLIGSAASTHILQKLLHTLDSWRPFDKRMREAAARIVEHVASGIRLVQFPRGIQCISSLLNCFEEYCRLQPYRSSSSSSSLNTNGDTTRTPRSSKANNGHDQEQDSSIHTSTLESELEYSESESESESESDSESDSDRGIDRPKMLHGYKELVLIGLNILWSLAGSEDNCAIISKAKYPVS</sequence>
<dbReference type="PANTHER" id="PTHR33115">
    <property type="entry name" value="ARM REPEAT SUPERFAMILY PROTEIN"/>
    <property type="match status" value="1"/>
</dbReference>
<feature type="compositionally biased region" description="Basic and acidic residues" evidence="1">
    <location>
        <begin position="250"/>
        <end position="262"/>
    </location>
</feature>
<proteinExistence type="predicted"/>
<reference evidence="3" key="1">
    <citation type="submission" date="2018-08" db="EMBL/GenBank/DDBJ databases">
        <authorList>
            <person name="Rossello M."/>
        </authorList>
    </citation>
    <scope>NUCLEOTIDE SEQUENCE [LARGE SCALE GENOMIC DNA]</scope>
    <source>
        <strain evidence="3">cv. Chinese Spring</strain>
    </source>
</reference>
<accession>A0A3B6TIM4</accession>
<organism evidence="3">
    <name type="scientific">Triticum aestivum</name>
    <name type="common">Wheat</name>
    <dbReference type="NCBI Taxonomy" id="4565"/>
    <lineage>
        <taxon>Eukaryota</taxon>
        <taxon>Viridiplantae</taxon>
        <taxon>Streptophyta</taxon>
        <taxon>Embryophyta</taxon>
        <taxon>Tracheophyta</taxon>
        <taxon>Spermatophyta</taxon>
        <taxon>Magnoliopsida</taxon>
        <taxon>Liliopsida</taxon>
        <taxon>Poales</taxon>
        <taxon>Poaceae</taxon>
        <taxon>BOP clade</taxon>
        <taxon>Pooideae</taxon>
        <taxon>Triticodae</taxon>
        <taxon>Triticeae</taxon>
        <taxon>Triticinae</taxon>
        <taxon>Triticum</taxon>
    </lineage>
</organism>
<dbReference type="Gramene" id="TraesROB_scaffold_124781_01G000200.1">
    <property type="protein sequence ID" value="TraesROB_scaffold_124781_01G000200.1"/>
    <property type="gene ID" value="TraesROB_scaffold_124781_01G000200"/>
</dbReference>
<dbReference type="Gramene" id="TraesCLE_scaffold_034852_01G000200.1">
    <property type="protein sequence ID" value="TraesCLE_scaffold_034852_01G000200.1"/>
    <property type="gene ID" value="TraesCLE_scaffold_034852_01G000200"/>
</dbReference>
<evidence type="ECO:0000256" key="1">
    <source>
        <dbReference type="SAM" id="MobiDB-lite"/>
    </source>
</evidence>
<dbReference type="Gramene" id="TraesRN7D0100081500.1">
    <property type="protein sequence ID" value="TraesRN7D0100081500.1"/>
    <property type="gene ID" value="TraesRN7D0100081500"/>
</dbReference>
<dbReference type="AlphaFoldDB" id="A0A3B6TIM4"/>
<keyword evidence="2" id="KW-0472">Membrane</keyword>